<evidence type="ECO:0000313" key="2">
    <source>
        <dbReference type="Proteomes" id="UP000319716"/>
    </source>
</evidence>
<name>A0A4Y1ZJ25_9BACL</name>
<reference evidence="1 2" key="1">
    <citation type="submission" date="2017-11" db="EMBL/GenBank/DDBJ databases">
        <title>Draft Genome Sequence of Sporolactobacillus inulinus NBRC 111894 Isolated from Koso, a Japanese Sugar-Vegetable Fermented Beverage.</title>
        <authorList>
            <person name="Chiou T.Y."/>
            <person name="Oshima K."/>
            <person name="Suda W."/>
            <person name="Hattori M."/>
            <person name="Takahashi T."/>
        </authorList>
    </citation>
    <scope>NUCLEOTIDE SEQUENCE [LARGE SCALE GENOMIC DNA]</scope>
    <source>
        <strain evidence="1 2">NBRC111894</strain>
    </source>
</reference>
<dbReference type="EMBL" id="BEXB01000079">
    <property type="protein sequence ID" value="GAY79029.1"/>
    <property type="molecule type" value="Genomic_DNA"/>
</dbReference>
<comment type="caution">
    <text evidence="1">The sequence shown here is derived from an EMBL/GenBank/DDBJ whole genome shotgun (WGS) entry which is preliminary data.</text>
</comment>
<protein>
    <submittedName>
        <fullName evidence="1">Uncharacterized protein</fullName>
    </submittedName>
</protein>
<sequence>MFLKKAKKAQRSPKASLQVHDQKFECNRCFTGFTQHRANSI</sequence>
<dbReference type="AlphaFoldDB" id="A0A4Y1ZJ25"/>
<accession>A0A4Y1ZJ25</accession>
<gene>
    <name evidence="1" type="ORF">NBRC111894_4583</name>
</gene>
<evidence type="ECO:0000313" key="1">
    <source>
        <dbReference type="EMBL" id="GAY79029.1"/>
    </source>
</evidence>
<proteinExistence type="predicted"/>
<organism evidence="1 2">
    <name type="scientific">Sporolactobacillus inulinus</name>
    <dbReference type="NCBI Taxonomy" id="2078"/>
    <lineage>
        <taxon>Bacteria</taxon>
        <taxon>Bacillati</taxon>
        <taxon>Bacillota</taxon>
        <taxon>Bacilli</taxon>
        <taxon>Bacillales</taxon>
        <taxon>Sporolactobacillaceae</taxon>
        <taxon>Sporolactobacillus</taxon>
    </lineage>
</organism>
<dbReference type="Proteomes" id="UP000319716">
    <property type="component" value="Unassembled WGS sequence"/>
</dbReference>